<comment type="caution">
    <text evidence="2">The sequence shown here is derived from an EMBL/GenBank/DDBJ whole genome shotgun (WGS) entry which is preliminary data.</text>
</comment>
<accession>A0ABP9JDK0</accession>
<dbReference type="Proteomes" id="UP001501759">
    <property type="component" value="Unassembled WGS sequence"/>
</dbReference>
<gene>
    <name evidence="2" type="ORF">GCM10023335_66670</name>
</gene>
<organism evidence="2 3">
    <name type="scientific">Streptomyces siamensis</name>
    <dbReference type="NCBI Taxonomy" id="1274986"/>
    <lineage>
        <taxon>Bacteria</taxon>
        <taxon>Bacillati</taxon>
        <taxon>Actinomycetota</taxon>
        <taxon>Actinomycetes</taxon>
        <taxon>Kitasatosporales</taxon>
        <taxon>Streptomycetaceae</taxon>
        <taxon>Streptomyces</taxon>
    </lineage>
</organism>
<feature type="region of interest" description="Disordered" evidence="1">
    <location>
        <begin position="1"/>
        <end position="43"/>
    </location>
</feature>
<name>A0ABP9JDK0_9ACTN</name>
<evidence type="ECO:0000313" key="3">
    <source>
        <dbReference type="Proteomes" id="UP001501759"/>
    </source>
</evidence>
<proteinExistence type="predicted"/>
<evidence type="ECO:0000313" key="2">
    <source>
        <dbReference type="EMBL" id="GAA5028608.1"/>
    </source>
</evidence>
<reference evidence="3" key="1">
    <citation type="journal article" date="2019" name="Int. J. Syst. Evol. Microbiol.">
        <title>The Global Catalogue of Microorganisms (GCM) 10K type strain sequencing project: providing services to taxonomists for standard genome sequencing and annotation.</title>
        <authorList>
            <consortium name="The Broad Institute Genomics Platform"/>
            <consortium name="The Broad Institute Genome Sequencing Center for Infectious Disease"/>
            <person name="Wu L."/>
            <person name="Ma J."/>
        </authorList>
    </citation>
    <scope>NUCLEOTIDE SEQUENCE [LARGE SCALE GENOMIC DNA]</scope>
    <source>
        <strain evidence="3">JCM 18409</strain>
    </source>
</reference>
<keyword evidence="3" id="KW-1185">Reference proteome</keyword>
<dbReference type="EMBL" id="BAABKB010000031">
    <property type="protein sequence ID" value="GAA5028608.1"/>
    <property type="molecule type" value="Genomic_DNA"/>
</dbReference>
<sequence length="43" mass="4558">MDWVVESGSGKATAALPHKSHERELLSSPSDLPAYVPDHAASL</sequence>
<protein>
    <submittedName>
        <fullName evidence="2">Uncharacterized protein</fullName>
    </submittedName>
</protein>
<evidence type="ECO:0000256" key="1">
    <source>
        <dbReference type="SAM" id="MobiDB-lite"/>
    </source>
</evidence>